<dbReference type="NCBIfam" id="TIGR00138">
    <property type="entry name" value="rsmG_gidB"/>
    <property type="match status" value="1"/>
</dbReference>
<comment type="caution">
    <text evidence="7">The sequence shown here is derived from an EMBL/GenBank/DDBJ whole genome shotgun (WGS) entry which is preliminary data.</text>
</comment>
<name>A0ABR7IT45_9CLOT</name>
<evidence type="ECO:0000256" key="4">
    <source>
        <dbReference type="ARBA" id="ARBA00022679"/>
    </source>
</evidence>
<comment type="function">
    <text evidence="6">Specifically methylates the N7 position of a guanine in 16S rRNA.</text>
</comment>
<dbReference type="InterPro" id="IPR003682">
    <property type="entry name" value="rRNA_ssu_MeTfrase_G"/>
</dbReference>
<comment type="caution">
    <text evidence="6">Lacks conserved residue(s) required for the propagation of feature annotation.</text>
</comment>
<dbReference type="Proteomes" id="UP000649151">
    <property type="component" value="Unassembled WGS sequence"/>
</dbReference>
<evidence type="ECO:0000313" key="8">
    <source>
        <dbReference type="Proteomes" id="UP000649151"/>
    </source>
</evidence>
<keyword evidence="8" id="KW-1185">Reference proteome</keyword>
<dbReference type="PIRSF" id="PIRSF003078">
    <property type="entry name" value="GidB"/>
    <property type="match status" value="1"/>
</dbReference>
<feature type="binding site" evidence="6">
    <location>
        <position position="78"/>
    </location>
    <ligand>
        <name>S-adenosyl-L-methionine</name>
        <dbReference type="ChEBI" id="CHEBI:59789"/>
    </ligand>
</feature>
<dbReference type="InterPro" id="IPR029063">
    <property type="entry name" value="SAM-dependent_MTases_sf"/>
</dbReference>
<evidence type="ECO:0000256" key="6">
    <source>
        <dbReference type="HAMAP-Rule" id="MF_00074"/>
    </source>
</evidence>
<evidence type="ECO:0000256" key="5">
    <source>
        <dbReference type="ARBA" id="ARBA00022691"/>
    </source>
</evidence>
<feature type="binding site" evidence="6">
    <location>
        <position position="83"/>
    </location>
    <ligand>
        <name>S-adenosyl-L-methionine</name>
        <dbReference type="ChEBI" id="CHEBI:59789"/>
    </ligand>
</feature>
<dbReference type="PANTHER" id="PTHR31760:SF0">
    <property type="entry name" value="S-ADENOSYL-L-METHIONINE-DEPENDENT METHYLTRANSFERASES SUPERFAMILY PROTEIN"/>
    <property type="match status" value="1"/>
</dbReference>
<dbReference type="SUPFAM" id="SSF53335">
    <property type="entry name" value="S-adenosyl-L-methionine-dependent methyltransferases"/>
    <property type="match status" value="1"/>
</dbReference>
<comment type="subcellular location">
    <subcellularLocation>
        <location evidence="6">Cytoplasm</location>
    </subcellularLocation>
</comment>
<keyword evidence="5 6" id="KW-0949">S-adenosyl-L-methionine</keyword>
<evidence type="ECO:0000256" key="2">
    <source>
        <dbReference type="ARBA" id="ARBA00022552"/>
    </source>
</evidence>
<gene>
    <name evidence="6 7" type="primary">rsmG</name>
    <name evidence="7" type="ORF">H8Z77_09530</name>
</gene>
<dbReference type="EMBL" id="JACOQK010000001">
    <property type="protein sequence ID" value="MBC5788253.1"/>
    <property type="molecule type" value="Genomic_DNA"/>
</dbReference>
<sequence length="235" mass="26216">MIEQPLLQQFANQLGVTLSQQQLDQFDRYAQLLVEWNEKINLTAIVDPREIVIKHFADSISFLKAVSVPEGSSLIDIGTGAGFPSTPLAIVRPDLKVTQLDSLNKRVLFLQEVSDQLGLGIQTIHQRAEDGGRDTVLREKFDFATARAVANMQTLSEYCLPYVKPGGYFVAMKGYEIEEELEQAKKAIRTLGGKTEAVEKFQLEDNSRAIIVVKKISQTPPKYPRNAGKIKKSPL</sequence>
<dbReference type="Gene3D" id="3.40.50.150">
    <property type="entry name" value="Vaccinia Virus protein VP39"/>
    <property type="match status" value="1"/>
</dbReference>
<accession>A0ABR7IT45</accession>
<reference evidence="7 8" key="1">
    <citation type="submission" date="2020-08" db="EMBL/GenBank/DDBJ databases">
        <title>Genome public.</title>
        <authorList>
            <person name="Liu C."/>
            <person name="Sun Q."/>
        </authorList>
    </citation>
    <scope>NUCLEOTIDE SEQUENCE [LARGE SCALE GENOMIC DNA]</scope>
    <source>
        <strain evidence="7 8">NSJ-27</strain>
    </source>
</reference>
<proteinExistence type="inferred from homology"/>
<protein>
    <recommendedName>
        <fullName evidence="6">Ribosomal RNA small subunit methyltransferase G</fullName>
        <ecNumber evidence="6">2.1.1.-</ecNumber>
    </recommendedName>
    <alternativeName>
        <fullName evidence="6">16S rRNA 7-methylguanosine methyltransferase</fullName>
        <shortName evidence="6">16S rRNA m7G methyltransferase</shortName>
    </alternativeName>
</protein>
<feature type="binding site" evidence="6">
    <location>
        <position position="147"/>
    </location>
    <ligand>
        <name>S-adenosyl-L-methionine</name>
        <dbReference type="ChEBI" id="CHEBI:59789"/>
    </ligand>
</feature>
<keyword evidence="1 6" id="KW-0963">Cytoplasm</keyword>
<comment type="similarity">
    <text evidence="6">Belongs to the methyltransferase superfamily. RNA methyltransferase RsmG family.</text>
</comment>
<evidence type="ECO:0000256" key="3">
    <source>
        <dbReference type="ARBA" id="ARBA00022603"/>
    </source>
</evidence>
<keyword evidence="4 6" id="KW-0808">Transferase</keyword>
<dbReference type="PANTHER" id="PTHR31760">
    <property type="entry name" value="S-ADENOSYL-L-METHIONINE-DEPENDENT METHYLTRANSFERASES SUPERFAMILY PROTEIN"/>
    <property type="match status" value="1"/>
</dbReference>
<evidence type="ECO:0000313" key="7">
    <source>
        <dbReference type="EMBL" id="MBC5788253.1"/>
    </source>
</evidence>
<evidence type="ECO:0000256" key="1">
    <source>
        <dbReference type="ARBA" id="ARBA00022490"/>
    </source>
</evidence>
<dbReference type="RefSeq" id="WP_069987807.1">
    <property type="nucleotide sequence ID" value="NZ_JACOQK010000001.1"/>
</dbReference>
<organism evidence="7 8">
    <name type="scientific">Clostridium facile</name>
    <dbReference type="NCBI Taxonomy" id="2763035"/>
    <lineage>
        <taxon>Bacteria</taxon>
        <taxon>Bacillati</taxon>
        <taxon>Bacillota</taxon>
        <taxon>Clostridia</taxon>
        <taxon>Eubacteriales</taxon>
        <taxon>Clostridiaceae</taxon>
        <taxon>Clostridium</taxon>
    </lineage>
</organism>
<dbReference type="HAMAP" id="MF_00074">
    <property type="entry name" value="16SrRNA_methyltr_G"/>
    <property type="match status" value="1"/>
</dbReference>
<feature type="binding site" evidence="6">
    <location>
        <begin position="128"/>
        <end position="129"/>
    </location>
    <ligand>
        <name>S-adenosyl-L-methionine</name>
        <dbReference type="ChEBI" id="CHEBI:59789"/>
    </ligand>
</feature>
<keyword evidence="2 6" id="KW-0698">rRNA processing</keyword>
<dbReference type="EC" id="2.1.1.-" evidence="6"/>
<keyword evidence="3 6" id="KW-0489">Methyltransferase</keyword>
<dbReference type="Pfam" id="PF02527">
    <property type="entry name" value="GidB"/>
    <property type="match status" value="1"/>
</dbReference>